<dbReference type="InterPro" id="IPR012349">
    <property type="entry name" value="Split_barrel_FMN-bd"/>
</dbReference>
<reference evidence="3" key="1">
    <citation type="submission" date="2018-12" db="EMBL/GenBank/DDBJ databases">
        <title>Tengunoibacter tsumagoiensis gen. nov., sp. nov., Dictyobacter kobayashii sp. nov., D. alpinus sp. nov., and D. joshuensis sp. nov. and description of Dictyobacteraceae fam. nov. within the order Ktedonobacterales isolated from Tengu-no-mugimeshi.</title>
        <authorList>
            <person name="Wang C.M."/>
            <person name="Zheng Y."/>
            <person name="Sakai Y."/>
            <person name="Toyoda A."/>
            <person name="Minakuchi Y."/>
            <person name="Abe K."/>
            <person name="Yokota A."/>
            <person name="Yabe S."/>
        </authorList>
    </citation>
    <scope>NUCLEOTIDE SEQUENCE [LARGE SCALE GENOMIC DNA]</scope>
    <source>
        <strain evidence="3">Uno16</strain>
    </source>
</reference>
<accession>A0A402B7V9</accession>
<name>A0A402B7V9_9CHLR</name>
<sequence>MDTSRLARKRSSRRRGGWLAGIRIILMLTVLVAIVRSNRKQILDRIRIFNKHYTNPRVLKIAARRNSPYAVLHHVGRHSGNEYTTPVVADFAQKLESFVIPLPYGSNTDWCRNVMAAGRCTLIKDQVAYTLVAPTIIDAAAVLPELPAPVQRTLRALGLQKFMQIRIEASREVERPVASGVANK</sequence>
<dbReference type="OrthoDB" id="3778270at2"/>
<dbReference type="RefSeq" id="WP_126627734.1">
    <property type="nucleotide sequence ID" value="NZ_BIFT01000001.1"/>
</dbReference>
<protein>
    <recommendedName>
        <fullName evidence="4">Nitroreductase</fullName>
    </recommendedName>
</protein>
<dbReference type="EMBL" id="BIFT01000001">
    <property type="protein sequence ID" value="GCE27380.1"/>
    <property type="molecule type" value="Genomic_DNA"/>
</dbReference>
<evidence type="ECO:0000313" key="3">
    <source>
        <dbReference type="Proteomes" id="UP000287171"/>
    </source>
</evidence>
<dbReference type="Proteomes" id="UP000287171">
    <property type="component" value="Unassembled WGS sequence"/>
</dbReference>
<keyword evidence="1" id="KW-0472">Membrane</keyword>
<feature type="transmembrane region" description="Helical" evidence="1">
    <location>
        <begin position="16"/>
        <end position="35"/>
    </location>
</feature>
<evidence type="ECO:0000313" key="2">
    <source>
        <dbReference type="EMBL" id="GCE27380.1"/>
    </source>
</evidence>
<dbReference type="Gene3D" id="2.30.110.10">
    <property type="entry name" value="Electron Transport, Fmn-binding Protein, Chain A"/>
    <property type="match status" value="1"/>
</dbReference>
<keyword evidence="1" id="KW-1133">Transmembrane helix</keyword>
<keyword evidence="1" id="KW-0812">Transmembrane</keyword>
<organism evidence="2 3">
    <name type="scientific">Dictyobacter alpinus</name>
    <dbReference type="NCBI Taxonomy" id="2014873"/>
    <lineage>
        <taxon>Bacteria</taxon>
        <taxon>Bacillati</taxon>
        <taxon>Chloroflexota</taxon>
        <taxon>Ktedonobacteria</taxon>
        <taxon>Ktedonobacterales</taxon>
        <taxon>Dictyobacteraceae</taxon>
        <taxon>Dictyobacter</taxon>
    </lineage>
</organism>
<proteinExistence type="predicted"/>
<evidence type="ECO:0008006" key="4">
    <source>
        <dbReference type="Google" id="ProtNLM"/>
    </source>
</evidence>
<keyword evidence="3" id="KW-1185">Reference proteome</keyword>
<gene>
    <name evidence="2" type="ORF">KDA_28640</name>
</gene>
<evidence type="ECO:0000256" key="1">
    <source>
        <dbReference type="SAM" id="Phobius"/>
    </source>
</evidence>
<comment type="caution">
    <text evidence="2">The sequence shown here is derived from an EMBL/GenBank/DDBJ whole genome shotgun (WGS) entry which is preliminary data.</text>
</comment>
<dbReference type="AlphaFoldDB" id="A0A402B7V9"/>